<dbReference type="RefSeq" id="XP_067760752.1">
    <property type="nucleotide sequence ID" value="XM_067911730.1"/>
</dbReference>
<dbReference type="Proteomes" id="UP000018208">
    <property type="component" value="Unassembled WGS sequence"/>
</dbReference>
<keyword evidence="2" id="KW-1185">Reference proteome</keyword>
<dbReference type="GeneID" id="94301974"/>
<dbReference type="KEGG" id="ssao:94301974"/>
<evidence type="ECO:0000313" key="2">
    <source>
        <dbReference type="Proteomes" id="UP000018208"/>
    </source>
</evidence>
<organism evidence="1 2">
    <name type="scientific">Spironucleus salmonicida</name>
    <dbReference type="NCBI Taxonomy" id="348837"/>
    <lineage>
        <taxon>Eukaryota</taxon>
        <taxon>Metamonada</taxon>
        <taxon>Diplomonadida</taxon>
        <taxon>Hexamitidae</taxon>
        <taxon>Hexamitinae</taxon>
        <taxon>Spironucleus</taxon>
    </lineage>
</organism>
<sequence length="109" mass="11958">MRGRRDCGNRQRQFSVKDGPMRAARLTHLECALRSSTKILPNSSQNHRAAQRGDLSGCAFQITADREAARANSRFGVGLLLTCCSARDQSALANWQKGEVWPASLLSVV</sequence>
<proteinExistence type="predicted"/>
<dbReference type="EMBL" id="AUWU02000008">
    <property type="protein sequence ID" value="KAH0569979.1"/>
    <property type="molecule type" value="Genomic_DNA"/>
</dbReference>
<evidence type="ECO:0000313" key="1">
    <source>
        <dbReference type="EMBL" id="KAH0569979.1"/>
    </source>
</evidence>
<accession>A0A9P8LL13</accession>
<comment type="caution">
    <text evidence="1">The sequence shown here is derived from an EMBL/GenBank/DDBJ whole genome shotgun (WGS) entry which is preliminary data.</text>
</comment>
<name>A0A9P8LL13_9EUKA</name>
<protein>
    <submittedName>
        <fullName evidence="1">Uncharacterized protein</fullName>
    </submittedName>
</protein>
<dbReference type="AlphaFoldDB" id="A0A9P8LL13"/>
<reference evidence="1 2" key="1">
    <citation type="journal article" date="2014" name="PLoS Genet.">
        <title>The Genome of Spironucleus salmonicida Highlights a Fish Pathogen Adapted to Fluctuating Environments.</title>
        <authorList>
            <person name="Xu F."/>
            <person name="Jerlstrom-Hultqvist J."/>
            <person name="Einarsson E."/>
            <person name="Astvaldsson A."/>
            <person name="Svard S.G."/>
            <person name="Andersson J.O."/>
        </authorList>
    </citation>
    <scope>NUCLEOTIDE SEQUENCE [LARGE SCALE GENOMIC DNA]</scope>
    <source>
        <strain evidence="1 2">ATCC 50377</strain>
    </source>
</reference>
<gene>
    <name evidence="1" type="ORF">SS50377_27951</name>
</gene>